<comment type="cofactor">
    <cofactor evidence="1">
        <name>Zn(2+)</name>
        <dbReference type="ChEBI" id="CHEBI:29105"/>
    </cofactor>
</comment>
<dbReference type="CDD" id="cd06262">
    <property type="entry name" value="metallo-hydrolase-like_MBL-fold"/>
    <property type="match status" value="1"/>
</dbReference>
<keyword evidence="2" id="KW-0479">Metal-binding</keyword>
<keyword evidence="4" id="KW-0862">Zinc</keyword>
<dbReference type="EMBL" id="BMFR01000001">
    <property type="protein sequence ID" value="GGG63705.1"/>
    <property type="molecule type" value="Genomic_DNA"/>
</dbReference>
<dbReference type="SMART" id="SM00849">
    <property type="entry name" value="Lactamase_B"/>
    <property type="match status" value="1"/>
</dbReference>
<dbReference type="AlphaFoldDB" id="A0A917H1D2"/>
<dbReference type="PANTHER" id="PTHR46233">
    <property type="entry name" value="HYDROXYACYLGLUTATHIONE HYDROLASE GLOC"/>
    <property type="match status" value="1"/>
</dbReference>
<accession>A0A917H1D2</accession>
<dbReference type="PANTHER" id="PTHR46233:SF3">
    <property type="entry name" value="HYDROXYACYLGLUTATHIONE HYDROLASE GLOC"/>
    <property type="match status" value="1"/>
</dbReference>
<dbReference type="InterPro" id="IPR001279">
    <property type="entry name" value="Metallo-B-lactamas"/>
</dbReference>
<keyword evidence="7" id="KW-1185">Reference proteome</keyword>
<sequence>MKIKGISAGPLGTNCYIVYDDRNAVIIDPGGDAEKIKLFIEREQIKPHAILLTHAHFDHIGAVELLRTHFKINVYLHENEMDWLTDPMLNGSKLFLEEPIVIQKADHLLKPGELRISGFNFEVVHTPGHSPGSVSIIAHDASYIIGGDVLFHHGIGRTDLPGGDMQQLITSIHKEFYSLDDNYIVYPGHGAETSIGEEKKNNPFVKQ</sequence>
<name>A0A917H1D2_9BACI</name>
<evidence type="ECO:0000313" key="6">
    <source>
        <dbReference type="EMBL" id="GGG63705.1"/>
    </source>
</evidence>
<evidence type="ECO:0000259" key="5">
    <source>
        <dbReference type="SMART" id="SM00849"/>
    </source>
</evidence>
<dbReference type="GO" id="GO:0046872">
    <property type="term" value="F:metal ion binding"/>
    <property type="evidence" value="ECO:0007669"/>
    <property type="project" value="UniProtKB-KW"/>
</dbReference>
<evidence type="ECO:0000313" key="7">
    <source>
        <dbReference type="Proteomes" id="UP000622860"/>
    </source>
</evidence>
<evidence type="ECO:0000256" key="3">
    <source>
        <dbReference type="ARBA" id="ARBA00022801"/>
    </source>
</evidence>
<dbReference type="Gene3D" id="3.60.15.10">
    <property type="entry name" value="Ribonuclease Z/Hydroxyacylglutathione hydrolase-like"/>
    <property type="match status" value="1"/>
</dbReference>
<protein>
    <recommendedName>
        <fullName evidence="5">Metallo-beta-lactamase domain-containing protein</fullName>
    </recommendedName>
</protein>
<evidence type="ECO:0000256" key="2">
    <source>
        <dbReference type="ARBA" id="ARBA00022723"/>
    </source>
</evidence>
<dbReference type="Proteomes" id="UP000622860">
    <property type="component" value="Unassembled WGS sequence"/>
</dbReference>
<gene>
    <name evidence="6" type="ORF">GCM10011398_03940</name>
</gene>
<feature type="domain" description="Metallo-beta-lactamase" evidence="5">
    <location>
        <begin position="12"/>
        <end position="189"/>
    </location>
</feature>
<reference evidence="6" key="2">
    <citation type="submission" date="2020-09" db="EMBL/GenBank/DDBJ databases">
        <authorList>
            <person name="Sun Q."/>
            <person name="Zhou Y."/>
        </authorList>
    </citation>
    <scope>NUCLEOTIDE SEQUENCE</scope>
    <source>
        <strain evidence="6">CGMCC 1.12754</strain>
    </source>
</reference>
<dbReference type="RefSeq" id="WP_188453661.1">
    <property type="nucleotide sequence ID" value="NZ_BMFR01000001.1"/>
</dbReference>
<proteinExistence type="predicted"/>
<organism evidence="6 7">
    <name type="scientific">Virgibacillus oceani</name>
    <dbReference type="NCBI Taxonomy" id="1479511"/>
    <lineage>
        <taxon>Bacteria</taxon>
        <taxon>Bacillati</taxon>
        <taxon>Bacillota</taxon>
        <taxon>Bacilli</taxon>
        <taxon>Bacillales</taxon>
        <taxon>Bacillaceae</taxon>
        <taxon>Virgibacillus</taxon>
    </lineage>
</organism>
<dbReference type="GO" id="GO:0016787">
    <property type="term" value="F:hydrolase activity"/>
    <property type="evidence" value="ECO:0007669"/>
    <property type="project" value="UniProtKB-KW"/>
</dbReference>
<evidence type="ECO:0000256" key="1">
    <source>
        <dbReference type="ARBA" id="ARBA00001947"/>
    </source>
</evidence>
<dbReference type="InterPro" id="IPR051453">
    <property type="entry name" value="MBL_Glyoxalase_II"/>
</dbReference>
<comment type="caution">
    <text evidence="6">The sequence shown here is derived from an EMBL/GenBank/DDBJ whole genome shotgun (WGS) entry which is preliminary data.</text>
</comment>
<keyword evidence="3" id="KW-0378">Hydrolase</keyword>
<reference evidence="6" key="1">
    <citation type="journal article" date="2014" name="Int. J. Syst. Evol. Microbiol.">
        <title>Complete genome sequence of Corynebacterium casei LMG S-19264T (=DSM 44701T), isolated from a smear-ripened cheese.</title>
        <authorList>
            <consortium name="US DOE Joint Genome Institute (JGI-PGF)"/>
            <person name="Walter F."/>
            <person name="Albersmeier A."/>
            <person name="Kalinowski J."/>
            <person name="Ruckert C."/>
        </authorList>
    </citation>
    <scope>NUCLEOTIDE SEQUENCE</scope>
    <source>
        <strain evidence="6">CGMCC 1.12754</strain>
    </source>
</reference>
<dbReference type="InterPro" id="IPR036866">
    <property type="entry name" value="RibonucZ/Hydroxyglut_hydro"/>
</dbReference>
<evidence type="ECO:0000256" key="4">
    <source>
        <dbReference type="ARBA" id="ARBA00022833"/>
    </source>
</evidence>
<dbReference type="Pfam" id="PF00753">
    <property type="entry name" value="Lactamase_B"/>
    <property type="match status" value="1"/>
</dbReference>
<dbReference type="SUPFAM" id="SSF56281">
    <property type="entry name" value="Metallo-hydrolase/oxidoreductase"/>
    <property type="match status" value="1"/>
</dbReference>